<evidence type="ECO:0000256" key="1">
    <source>
        <dbReference type="ARBA" id="ARBA00001946"/>
    </source>
</evidence>
<reference evidence="19 20" key="1">
    <citation type="submission" date="2016-10" db="EMBL/GenBank/DDBJ databases">
        <authorList>
            <person name="Varghese N."/>
            <person name="Submissions S."/>
        </authorList>
    </citation>
    <scope>NUCLEOTIDE SEQUENCE [LARGE SCALE GENOMIC DNA]</scope>
    <source>
        <strain evidence="19 20">22B</strain>
    </source>
</reference>
<dbReference type="GO" id="GO:0000287">
    <property type="term" value="F:magnesium ion binding"/>
    <property type="evidence" value="ECO:0007669"/>
    <property type="project" value="TreeGrafter"/>
</dbReference>
<evidence type="ECO:0000256" key="14">
    <source>
        <dbReference type="ARBA" id="ARBA00022842"/>
    </source>
</evidence>
<keyword evidence="14 17" id="KW-0460">Magnesium</keyword>
<evidence type="ECO:0000259" key="18">
    <source>
        <dbReference type="Pfam" id="PF00156"/>
    </source>
</evidence>
<dbReference type="PANTHER" id="PTHR43340">
    <property type="entry name" value="HYPOXANTHINE-GUANINE PHOSPHORIBOSYLTRANSFERASE"/>
    <property type="match status" value="1"/>
</dbReference>
<name>A0A662Z9K9_9GAMM</name>
<dbReference type="EMBL" id="FOSF01000007">
    <property type="protein sequence ID" value="SFJ91516.1"/>
    <property type="molecule type" value="Genomic_DNA"/>
</dbReference>
<dbReference type="GO" id="GO:0004422">
    <property type="term" value="F:hypoxanthine phosphoribosyltransferase activity"/>
    <property type="evidence" value="ECO:0007669"/>
    <property type="project" value="InterPro"/>
</dbReference>
<dbReference type="GO" id="GO:0006178">
    <property type="term" value="P:guanine salvage"/>
    <property type="evidence" value="ECO:0007669"/>
    <property type="project" value="TreeGrafter"/>
</dbReference>
<accession>A0A662Z9K9</accession>
<dbReference type="RefSeq" id="WP_074839433.1">
    <property type="nucleotide sequence ID" value="NZ_CP047056.1"/>
</dbReference>
<dbReference type="FunFam" id="3.40.50.2020:FF:000006">
    <property type="entry name" value="Hypoxanthine phosphoribosyltransferase"/>
    <property type="match status" value="1"/>
</dbReference>
<comment type="function">
    <text evidence="2">Purine salvage pathway enzyme which catalyzes the transfer of the ribosyl-5-phosphate group from 5-phospho-alpha-D-ribose 1-diphosphate (PRPP) to the N9 position of hypoxanthine to yield IMP (inosine 5'-monophosphate). To a lesser extent, can also act on guanine leading to GMP, but shows a highly less efficient activity with xanthine.</text>
</comment>
<keyword evidence="8 17" id="KW-0963">Cytoplasm</keyword>
<dbReference type="EC" id="2.4.2.8" evidence="6 17"/>
<dbReference type="InterPro" id="IPR005904">
    <property type="entry name" value="Hxn_phspho_trans"/>
</dbReference>
<evidence type="ECO:0000256" key="4">
    <source>
        <dbReference type="ARBA" id="ARBA00004669"/>
    </source>
</evidence>
<keyword evidence="13 17" id="KW-0547">Nucleotide-binding</keyword>
<dbReference type="NCBIfam" id="TIGR01203">
    <property type="entry name" value="HGPRTase"/>
    <property type="match status" value="1"/>
</dbReference>
<evidence type="ECO:0000313" key="20">
    <source>
        <dbReference type="Proteomes" id="UP000243374"/>
    </source>
</evidence>
<dbReference type="AlphaFoldDB" id="A0A662Z9K9"/>
<dbReference type="GO" id="GO:0000166">
    <property type="term" value="F:nucleotide binding"/>
    <property type="evidence" value="ECO:0007669"/>
    <property type="project" value="UniProtKB-KW"/>
</dbReference>
<evidence type="ECO:0000256" key="12">
    <source>
        <dbReference type="ARBA" id="ARBA00022726"/>
    </source>
</evidence>
<dbReference type="Pfam" id="PF00156">
    <property type="entry name" value="Pribosyltran"/>
    <property type="match status" value="1"/>
</dbReference>
<proteinExistence type="inferred from homology"/>
<feature type="domain" description="Phosphoribosyltransferase" evidence="18">
    <location>
        <begin position="14"/>
        <end position="161"/>
    </location>
</feature>
<dbReference type="OrthoDB" id="9802824at2"/>
<comment type="catalytic activity">
    <reaction evidence="15">
        <text>GMP + diphosphate = guanine + 5-phospho-alpha-D-ribose 1-diphosphate</text>
        <dbReference type="Rhea" id="RHEA:25424"/>
        <dbReference type="ChEBI" id="CHEBI:16235"/>
        <dbReference type="ChEBI" id="CHEBI:33019"/>
        <dbReference type="ChEBI" id="CHEBI:58017"/>
        <dbReference type="ChEBI" id="CHEBI:58115"/>
        <dbReference type="EC" id="2.4.2.8"/>
    </reaction>
    <physiologicalReaction direction="right-to-left" evidence="15">
        <dbReference type="Rhea" id="RHEA:25426"/>
    </physiologicalReaction>
</comment>
<dbReference type="GO" id="GO:0032264">
    <property type="term" value="P:IMP salvage"/>
    <property type="evidence" value="ECO:0007669"/>
    <property type="project" value="UniProtKB-UniPathway"/>
</dbReference>
<keyword evidence="9 17" id="KW-0328">Glycosyltransferase</keyword>
<dbReference type="GO" id="GO:0006166">
    <property type="term" value="P:purine ribonucleoside salvage"/>
    <property type="evidence" value="ECO:0007669"/>
    <property type="project" value="UniProtKB-KW"/>
</dbReference>
<evidence type="ECO:0000256" key="7">
    <source>
        <dbReference type="ARBA" id="ARBA00014105"/>
    </source>
</evidence>
<dbReference type="InterPro" id="IPR029057">
    <property type="entry name" value="PRTase-like"/>
</dbReference>
<sequence>MITIQELKPVFTAEQIQKRVKELGEQITRDYEGKDFICVGVLSGAVIFFSDLLKNIDSTRVSLDFMRVSSYGSATETTGVVKIIEDVKFNMAGKNVLIVEDLIDSGLTMKRVQEVFKERGANSVKLCALINKKERREVDVNIDYYGFELDRGFILGYGMDFDGRYRNLPAVYEAVIKEE</sequence>
<dbReference type="SUPFAM" id="SSF53271">
    <property type="entry name" value="PRTase-like"/>
    <property type="match status" value="1"/>
</dbReference>
<keyword evidence="10 17" id="KW-0808">Transferase</keyword>
<dbReference type="InterPro" id="IPR000836">
    <property type="entry name" value="PRTase_dom"/>
</dbReference>
<dbReference type="Gene3D" id="3.40.50.2020">
    <property type="match status" value="1"/>
</dbReference>
<protein>
    <recommendedName>
        <fullName evidence="7 17">Hypoxanthine phosphoribosyltransferase</fullName>
        <ecNumber evidence="6 17">2.4.2.8</ecNumber>
    </recommendedName>
</protein>
<dbReference type="Proteomes" id="UP000243374">
    <property type="component" value="Unassembled WGS sequence"/>
</dbReference>
<evidence type="ECO:0000256" key="6">
    <source>
        <dbReference type="ARBA" id="ARBA00011895"/>
    </source>
</evidence>
<evidence type="ECO:0000256" key="15">
    <source>
        <dbReference type="ARBA" id="ARBA00048811"/>
    </source>
</evidence>
<evidence type="ECO:0000313" key="19">
    <source>
        <dbReference type="EMBL" id="SFJ91516.1"/>
    </source>
</evidence>
<organism evidence="19 20">
    <name type="scientific">Succinivibrio dextrinosolvens</name>
    <dbReference type="NCBI Taxonomy" id="83771"/>
    <lineage>
        <taxon>Bacteria</taxon>
        <taxon>Pseudomonadati</taxon>
        <taxon>Pseudomonadota</taxon>
        <taxon>Gammaproteobacteria</taxon>
        <taxon>Aeromonadales</taxon>
        <taxon>Succinivibrionaceae</taxon>
        <taxon>Succinivibrio</taxon>
    </lineage>
</organism>
<comment type="catalytic activity">
    <reaction evidence="16">
        <text>IMP + diphosphate = hypoxanthine + 5-phospho-alpha-D-ribose 1-diphosphate</text>
        <dbReference type="Rhea" id="RHEA:17973"/>
        <dbReference type="ChEBI" id="CHEBI:17368"/>
        <dbReference type="ChEBI" id="CHEBI:33019"/>
        <dbReference type="ChEBI" id="CHEBI:58017"/>
        <dbReference type="ChEBI" id="CHEBI:58053"/>
        <dbReference type="EC" id="2.4.2.8"/>
    </reaction>
    <physiologicalReaction direction="right-to-left" evidence="16">
        <dbReference type="Rhea" id="RHEA:17975"/>
    </physiologicalReaction>
</comment>
<dbReference type="PANTHER" id="PTHR43340:SF1">
    <property type="entry name" value="HYPOXANTHINE PHOSPHORIBOSYLTRANSFERASE"/>
    <property type="match status" value="1"/>
</dbReference>
<comment type="subcellular location">
    <subcellularLocation>
        <location evidence="3 17">Cytoplasm</location>
    </subcellularLocation>
</comment>
<evidence type="ECO:0000256" key="17">
    <source>
        <dbReference type="RuleBase" id="RU364099"/>
    </source>
</evidence>
<evidence type="ECO:0000256" key="9">
    <source>
        <dbReference type="ARBA" id="ARBA00022676"/>
    </source>
</evidence>
<comment type="similarity">
    <text evidence="5 17">Belongs to the purine/pyrimidine phosphoribosyltransferase family.</text>
</comment>
<dbReference type="UniPathway" id="UPA00591">
    <property type="reaction ID" value="UER00648"/>
</dbReference>
<evidence type="ECO:0000256" key="13">
    <source>
        <dbReference type="ARBA" id="ARBA00022741"/>
    </source>
</evidence>
<evidence type="ECO:0000256" key="2">
    <source>
        <dbReference type="ARBA" id="ARBA00003637"/>
    </source>
</evidence>
<dbReference type="CDD" id="cd06223">
    <property type="entry name" value="PRTases_typeI"/>
    <property type="match status" value="1"/>
</dbReference>
<comment type="cofactor">
    <cofactor evidence="1 17">
        <name>Mg(2+)</name>
        <dbReference type="ChEBI" id="CHEBI:18420"/>
    </cofactor>
</comment>
<dbReference type="GO" id="GO:0046100">
    <property type="term" value="P:hypoxanthine metabolic process"/>
    <property type="evidence" value="ECO:0007669"/>
    <property type="project" value="TreeGrafter"/>
</dbReference>
<evidence type="ECO:0000256" key="3">
    <source>
        <dbReference type="ARBA" id="ARBA00004496"/>
    </source>
</evidence>
<keyword evidence="20" id="KW-1185">Reference proteome</keyword>
<evidence type="ECO:0000256" key="16">
    <source>
        <dbReference type="ARBA" id="ARBA00049402"/>
    </source>
</evidence>
<dbReference type="GO" id="GO:0052657">
    <property type="term" value="F:guanine phosphoribosyltransferase activity"/>
    <property type="evidence" value="ECO:0007669"/>
    <property type="project" value="UniProtKB-ARBA"/>
</dbReference>
<gene>
    <name evidence="19" type="ORF">SAMN04487865_100743</name>
</gene>
<evidence type="ECO:0000256" key="8">
    <source>
        <dbReference type="ARBA" id="ARBA00022490"/>
    </source>
</evidence>
<evidence type="ECO:0000256" key="5">
    <source>
        <dbReference type="ARBA" id="ARBA00008391"/>
    </source>
</evidence>
<evidence type="ECO:0000256" key="10">
    <source>
        <dbReference type="ARBA" id="ARBA00022679"/>
    </source>
</evidence>
<keyword evidence="11 17" id="KW-0479">Metal-binding</keyword>
<dbReference type="GO" id="GO:0032263">
    <property type="term" value="P:GMP salvage"/>
    <property type="evidence" value="ECO:0007669"/>
    <property type="project" value="TreeGrafter"/>
</dbReference>
<dbReference type="GO" id="GO:0005829">
    <property type="term" value="C:cytosol"/>
    <property type="evidence" value="ECO:0007669"/>
    <property type="project" value="TreeGrafter"/>
</dbReference>
<comment type="pathway">
    <text evidence="4 17">Purine metabolism; IMP biosynthesis via salvage pathway; IMP from hypoxanthine: step 1/1.</text>
</comment>
<dbReference type="InterPro" id="IPR050408">
    <property type="entry name" value="HGPRT"/>
</dbReference>
<evidence type="ECO:0000256" key="11">
    <source>
        <dbReference type="ARBA" id="ARBA00022723"/>
    </source>
</evidence>
<keyword evidence="12 17" id="KW-0660">Purine salvage</keyword>